<feature type="domain" description="N-acetyltransferase" evidence="1">
    <location>
        <begin position="1"/>
        <end position="90"/>
    </location>
</feature>
<protein>
    <submittedName>
        <fullName evidence="2">Acetyltransferase, GNAT family</fullName>
    </submittedName>
</protein>
<dbReference type="GO" id="GO:0016740">
    <property type="term" value="F:transferase activity"/>
    <property type="evidence" value="ECO:0007669"/>
    <property type="project" value="UniProtKB-KW"/>
</dbReference>
<organism evidence="2 3">
    <name type="scientific">Lachnoanaerobaculum saburreum</name>
    <dbReference type="NCBI Taxonomy" id="467210"/>
    <lineage>
        <taxon>Bacteria</taxon>
        <taxon>Bacillati</taxon>
        <taxon>Bacillota</taxon>
        <taxon>Clostridia</taxon>
        <taxon>Lachnospirales</taxon>
        <taxon>Lachnospiraceae</taxon>
        <taxon>Lachnoanaerobaculum</taxon>
    </lineage>
</organism>
<dbReference type="Gene3D" id="3.40.630.30">
    <property type="match status" value="1"/>
</dbReference>
<proteinExistence type="predicted"/>
<dbReference type="PANTHER" id="PTHR31435">
    <property type="entry name" value="PROTEIN NATD1"/>
    <property type="match status" value="1"/>
</dbReference>
<dbReference type="Pfam" id="PF14542">
    <property type="entry name" value="Acetyltransf_CG"/>
    <property type="match status" value="1"/>
</dbReference>
<comment type="caution">
    <text evidence="2">The sequence shown here is derived from an EMBL/GenBank/DDBJ whole genome shotgun (WGS) entry which is preliminary data.</text>
</comment>
<keyword evidence="2" id="KW-0808">Transferase</keyword>
<reference evidence="3" key="1">
    <citation type="submission" date="2016-01" db="EMBL/GenBank/DDBJ databases">
        <authorList>
            <person name="Mitreva M."/>
            <person name="Pepin K.H."/>
            <person name="Mihindukulasuriya K.A."/>
            <person name="Fulton R."/>
            <person name="Fronick C."/>
            <person name="O'Laughlin M."/>
            <person name="Miner T."/>
            <person name="Herter B."/>
            <person name="Rosa B.A."/>
            <person name="Cordes M."/>
            <person name="Tomlinson C."/>
            <person name="Wollam A."/>
            <person name="Palsikar V.B."/>
            <person name="Mardis E.R."/>
            <person name="Wilson R.K."/>
        </authorList>
    </citation>
    <scope>NUCLEOTIDE SEQUENCE [LARGE SCALE GENOMIC DNA]</scope>
    <source>
        <strain evidence="3">DNF00896</strain>
    </source>
</reference>
<dbReference type="SUPFAM" id="SSF55729">
    <property type="entry name" value="Acyl-CoA N-acyltransferases (Nat)"/>
    <property type="match status" value="1"/>
</dbReference>
<accession>A0A133ZRT1</accession>
<dbReference type="CDD" id="cd04301">
    <property type="entry name" value="NAT_SF"/>
    <property type="match status" value="1"/>
</dbReference>
<dbReference type="OrthoDB" id="9793389at2"/>
<dbReference type="InterPro" id="IPR045057">
    <property type="entry name" value="Gcn5-rel_NAT"/>
</dbReference>
<keyword evidence="3" id="KW-1185">Reference proteome</keyword>
<dbReference type="Proteomes" id="UP000070394">
    <property type="component" value="Unassembled WGS sequence"/>
</dbReference>
<dbReference type="STRING" id="467210.HMPREF1866_01175"/>
<gene>
    <name evidence="2" type="ORF">HMPREF1866_01175</name>
</gene>
<dbReference type="AlphaFoldDB" id="A0A133ZRT1"/>
<evidence type="ECO:0000313" key="2">
    <source>
        <dbReference type="EMBL" id="KXB58138.1"/>
    </source>
</evidence>
<dbReference type="InterPro" id="IPR016181">
    <property type="entry name" value="Acyl_CoA_acyltransferase"/>
</dbReference>
<dbReference type="RefSeq" id="WP_060930994.1">
    <property type="nucleotide sequence ID" value="NZ_KQ959812.1"/>
</dbReference>
<dbReference type="InterPro" id="IPR031165">
    <property type="entry name" value="GNAT_YJDJ"/>
</dbReference>
<dbReference type="PATRIC" id="fig|467210.3.peg.1166"/>
<dbReference type="EMBL" id="LSDA01000063">
    <property type="protein sequence ID" value="KXB58138.1"/>
    <property type="molecule type" value="Genomic_DNA"/>
</dbReference>
<evidence type="ECO:0000313" key="3">
    <source>
        <dbReference type="Proteomes" id="UP000070394"/>
    </source>
</evidence>
<sequence length="91" mass="10411">MFNITDGRIYMNDDAGKTIAEVTFPSLDDNTIIIDHTFVDDSLRGRGIAAKLMLEVINYAKTHNKKIKASCSYAVKWFDKNKDEYKEIYLG</sequence>
<name>A0A133ZRT1_9FIRM</name>
<dbReference type="PROSITE" id="PS51729">
    <property type="entry name" value="GNAT_YJDJ"/>
    <property type="match status" value="1"/>
</dbReference>
<dbReference type="PANTHER" id="PTHR31435:SF10">
    <property type="entry name" value="BSR4717 PROTEIN"/>
    <property type="match status" value="1"/>
</dbReference>
<evidence type="ECO:0000259" key="1">
    <source>
        <dbReference type="PROSITE" id="PS51729"/>
    </source>
</evidence>